<feature type="region of interest" description="Disordered" evidence="8">
    <location>
        <begin position="143"/>
        <end position="202"/>
    </location>
</feature>
<dbReference type="Proteomes" id="UP001239213">
    <property type="component" value="Unassembled WGS sequence"/>
</dbReference>
<evidence type="ECO:0000256" key="5">
    <source>
        <dbReference type="ARBA" id="ARBA00023010"/>
    </source>
</evidence>
<evidence type="ECO:0000313" key="10">
    <source>
        <dbReference type="Proteomes" id="UP001239213"/>
    </source>
</evidence>
<name>A0AAI9Y977_9PEZI</name>
<dbReference type="GO" id="GO:0017056">
    <property type="term" value="F:structural constituent of nuclear pore"/>
    <property type="evidence" value="ECO:0007669"/>
    <property type="project" value="InterPro"/>
</dbReference>
<feature type="compositionally biased region" description="Gly residues" evidence="8">
    <location>
        <begin position="383"/>
        <end position="392"/>
    </location>
</feature>
<dbReference type="PANTHER" id="PTHR13437">
    <property type="entry name" value="NUCLEOPORIN P58/P45 NUCLEOPORIN-LIKE PROTEIN 1"/>
    <property type="match status" value="1"/>
</dbReference>
<feature type="region of interest" description="Disordered" evidence="8">
    <location>
        <begin position="45"/>
        <end position="86"/>
    </location>
</feature>
<dbReference type="GO" id="GO:0051028">
    <property type="term" value="P:mRNA transport"/>
    <property type="evidence" value="ECO:0007669"/>
    <property type="project" value="UniProtKB-KW"/>
</dbReference>
<feature type="compositionally biased region" description="Gly residues" evidence="8">
    <location>
        <begin position="10"/>
        <end position="20"/>
    </location>
</feature>
<feature type="compositionally biased region" description="Gly residues" evidence="8">
    <location>
        <begin position="273"/>
        <end position="286"/>
    </location>
</feature>
<feature type="compositionally biased region" description="Basic residues" evidence="8">
    <location>
        <begin position="57"/>
        <end position="70"/>
    </location>
</feature>
<reference evidence="9" key="1">
    <citation type="submission" date="2016-11" db="EMBL/GenBank/DDBJ databases">
        <title>The genome sequence of Colletotrichum cuscutae.</title>
        <authorList>
            <person name="Baroncelli R."/>
        </authorList>
    </citation>
    <scope>NUCLEOTIDE SEQUENCE</scope>
    <source>
        <strain evidence="9">IMI 304802</strain>
    </source>
</reference>
<comment type="subcellular location">
    <subcellularLocation>
        <location evidence="1">Nucleus</location>
        <location evidence="1">Nuclear pore complex</location>
    </subcellularLocation>
</comment>
<keyword evidence="10" id="KW-1185">Reference proteome</keyword>
<accession>A0AAI9Y977</accession>
<comment type="caution">
    <text evidence="9">The sequence shown here is derived from an EMBL/GenBank/DDBJ whole genome shotgun (WGS) entry which is preliminary data.</text>
</comment>
<evidence type="ECO:0000256" key="3">
    <source>
        <dbReference type="ARBA" id="ARBA00022816"/>
    </source>
</evidence>
<feature type="compositionally biased region" description="Low complexity" evidence="8">
    <location>
        <begin position="259"/>
        <end position="272"/>
    </location>
</feature>
<dbReference type="GO" id="GO:0005643">
    <property type="term" value="C:nuclear pore"/>
    <property type="evidence" value="ECO:0007669"/>
    <property type="project" value="UniProtKB-SubCell"/>
</dbReference>
<keyword evidence="5" id="KW-0811">Translocation</keyword>
<evidence type="ECO:0000256" key="6">
    <source>
        <dbReference type="ARBA" id="ARBA00023132"/>
    </source>
</evidence>
<feature type="compositionally biased region" description="Polar residues" evidence="8">
    <location>
        <begin position="147"/>
        <end position="169"/>
    </location>
</feature>
<evidence type="ECO:0000256" key="8">
    <source>
        <dbReference type="SAM" id="MobiDB-lite"/>
    </source>
</evidence>
<feature type="region of interest" description="Disordered" evidence="8">
    <location>
        <begin position="235"/>
        <end position="447"/>
    </location>
</feature>
<dbReference type="Pfam" id="PF13634">
    <property type="entry name" value="Nucleoporin_FG"/>
    <property type="match status" value="2"/>
</dbReference>
<dbReference type="GO" id="GO:0008139">
    <property type="term" value="F:nuclear localization sequence binding"/>
    <property type="evidence" value="ECO:0007669"/>
    <property type="project" value="InterPro"/>
</dbReference>
<evidence type="ECO:0000256" key="2">
    <source>
        <dbReference type="ARBA" id="ARBA00022448"/>
    </source>
</evidence>
<evidence type="ECO:0000313" key="9">
    <source>
        <dbReference type="EMBL" id="KAK1490769.1"/>
    </source>
</evidence>
<feature type="compositionally biased region" description="Low complexity" evidence="8">
    <location>
        <begin position="370"/>
        <end position="382"/>
    </location>
</feature>
<evidence type="ECO:0000256" key="4">
    <source>
        <dbReference type="ARBA" id="ARBA00022927"/>
    </source>
</evidence>
<dbReference type="PANTHER" id="PTHR13437:SF2">
    <property type="entry name" value="NUCLEOPORIN P58_P45"/>
    <property type="match status" value="1"/>
</dbReference>
<organism evidence="9 10">
    <name type="scientific">Colletotrichum cuscutae</name>
    <dbReference type="NCBI Taxonomy" id="1209917"/>
    <lineage>
        <taxon>Eukaryota</taxon>
        <taxon>Fungi</taxon>
        <taxon>Dikarya</taxon>
        <taxon>Ascomycota</taxon>
        <taxon>Pezizomycotina</taxon>
        <taxon>Sordariomycetes</taxon>
        <taxon>Hypocreomycetidae</taxon>
        <taxon>Glomerellales</taxon>
        <taxon>Glomerellaceae</taxon>
        <taxon>Colletotrichum</taxon>
        <taxon>Colletotrichum acutatum species complex</taxon>
    </lineage>
</organism>
<keyword evidence="4" id="KW-0653">Protein transport</keyword>
<keyword evidence="3" id="KW-0509">mRNA transport</keyword>
<dbReference type="EMBL" id="MPDP01000038">
    <property type="protein sequence ID" value="KAK1490769.1"/>
    <property type="molecule type" value="Genomic_DNA"/>
</dbReference>
<dbReference type="InterPro" id="IPR024882">
    <property type="entry name" value="NUP58/p45/49"/>
</dbReference>
<dbReference type="GO" id="GO:0015031">
    <property type="term" value="P:protein transport"/>
    <property type="evidence" value="ECO:0007669"/>
    <property type="project" value="UniProtKB-KW"/>
</dbReference>
<keyword evidence="7" id="KW-0539">Nucleus</keyword>
<proteinExistence type="predicted"/>
<evidence type="ECO:0000256" key="1">
    <source>
        <dbReference type="ARBA" id="ARBA00004567"/>
    </source>
</evidence>
<feature type="compositionally biased region" description="Low complexity" evidence="8">
    <location>
        <begin position="303"/>
        <end position="331"/>
    </location>
</feature>
<feature type="region of interest" description="Disordered" evidence="8">
    <location>
        <begin position="1"/>
        <end position="20"/>
    </location>
</feature>
<sequence>MLSAMSQEGRGSGGGTGRGGNGGAGVGDAAFAGCFAFNGLAPGALSSGAPRGPPPRGPRRPPHSKGRAGRHYQQTPQHAPQPVPHRNAWVSHQPQMMDLDKPQLNPADGKKRRRLANERLSHSTTKAGEATLAVGAIEAAHGPSAKTAANSSPSNIAKQQPGATNNSTTEGHHQSLRFSPNPPTSRTDAPAPRKHALEQPDIGVLERKFKMFGRSAGGLSINTGAANAGLVEANNDANSSSTTSNATTSAPSGGGGLFGASTTATTTQPATGGLFGGTSTAGGGLFGNKPSTPQQPATGGLFGAAPAQQPQQQQSSGGLFGGAQTQQPAQQTGGGLFGGAATQQQQPQQQQSGGLFGATPAKPATGGLFGASTAQPQQQQQSTGGGLFGGGNNAQQTQQNQGTGGGLFGQSQAQNQPKLGGLFGQTQPAGSSAPGLTMGQSTTQQSVPGVRVDMSNIKGTTRFNDLEQSIQSEMENCDLMIQRFMAHASEIRGFMAAHGGDLAQLTNDVNWLQRKYEGVKTTLDEDIVTLGHLKDLVKSDADIAKMAFAGADQLKLPAHYHQTWLTRGGSGGNTTNGNQDRNLEDVLTLFSNEADRLKELSQFQVQKIKEMEQHMPGVEHGLYERVRSLRDQTQVPAFNMVLDLLETIKMMGDKIYEAAGSIVDVREKLTQLQRQYPTK</sequence>
<protein>
    <submittedName>
        <fullName evidence="9">Nucleoporin NUP49/NSP49</fullName>
    </submittedName>
</protein>
<gene>
    <name evidence="9" type="ORF">CCUS01_14364</name>
</gene>
<evidence type="ECO:0000256" key="7">
    <source>
        <dbReference type="ARBA" id="ARBA00023242"/>
    </source>
</evidence>
<feature type="compositionally biased region" description="Low complexity" evidence="8">
    <location>
        <begin position="235"/>
        <end position="251"/>
    </location>
</feature>
<dbReference type="AlphaFoldDB" id="A0AAI9Y977"/>
<dbReference type="InterPro" id="IPR025574">
    <property type="entry name" value="Nucleoporin_FG_rpt"/>
</dbReference>
<feature type="compositionally biased region" description="Polar residues" evidence="8">
    <location>
        <begin position="438"/>
        <end position="447"/>
    </location>
</feature>
<keyword evidence="2" id="KW-0813">Transport</keyword>
<keyword evidence="6" id="KW-0906">Nuclear pore complex</keyword>